<keyword evidence="6" id="KW-0812">Transmembrane</keyword>
<dbReference type="Pfam" id="PF01066">
    <property type="entry name" value="CDP-OH_P_transf"/>
    <property type="match status" value="1"/>
</dbReference>
<keyword evidence="6" id="KW-1133">Transmembrane helix</keyword>
<name>A0AAU9JTZ4_9CILI</name>
<dbReference type="PANTHER" id="PTHR10414">
    <property type="entry name" value="ETHANOLAMINEPHOSPHOTRANSFERASE"/>
    <property type="match status" value="1"/>
</dbReference>
<dbReference type="InterPro" id="IPR000462">
    <property type="entry name" value="CDP-OH_P_trans"/>
</dbReference>
<protein>
    <recommendedName>
        <fullName evidence="9">Ethanolaminephosphotransferase</fullName>
    </recommendedName>
</protein>
<feature type="transmembrane region" description="Helical" evidence="6">
    <location>
        <begin position="213"/>
        <end position="232"/>
    </location>
</feature>
<evidence type="ECO:0000256" key="1">
    <source>
        <dbReference type="ARBA" id="ARBA00004370"/>
    </source>
</evidence>
<evidence type="ECO:0000313" key="7">
    <source>
        <dbReference type="EMBL" id="CAG9328398.1"/>
    </source>
</evidence>
<proteinExistence type="inferred from homology"/>
<accession>A0AAU9JTZ4</accession>
<dbReference type="Proteomes" id="UP001162131">
    <property type="component" value="Unassembled WGS sequence"/>
</dbReference>
<feature type="transmembrane region" description="Helical" evidence="6">
    <location>
        <begin position="45"/>
        <end position="67"/>
    </location>
</feature>
<evidence type="ECO:0008006" key="9">
    <source>
        <dbReference type="Google" id="ProtNLM"/>
    </source>
</evidence>
<gene>
    <name evidence="7" type="ORF">BSTOLATCC_MIC46404</name>
</gene>
<sequence>MGYLTEESINTLKNHKYKGSPTTPLMKLLDKILWSPLSKFIPNSIAPNMITLLSTISIMLGAILSLFYNDMQFGKNSPLWVWPVAGLCLWLYDTLDNLDGLHARRTGQGSPLGQLMDHGLDSSFNTFAVSFLIFQCVGLHGTSVWIPVINISVQSIFFYAAWEENYVGSLRINLGSVGVDEFAYIHILLFVITYFVGYDFFETELFSGFPIKNFCGLYICFIFLYSAICYTAKTLKFTKSLAPLLKWIPMFQVYIGTALIYQTVAYSKYTLLFIIDQSTLFGVLSVWMIICNVSKVNFSSFRIDTSLYLLYAILVYSGIDFFNQFEVHLVVTFAFVIYICYFFSSLVLEIANYLDIPVFTVKQKKS</sequence>
<dbReference type="GO" id="GO:0008654">
    <property type="term" value="P:phospholipid biosynthetic process"/>
    <property type="evidence" value="ECO:0007669"/>
    <property type="project" value="InterPro"/>
</dbReference>
<feature type="transmembrane region" description="Helical" evidence="6">
    <location>
        <begin position="305"/>
        <end position="323"/>
    </location>
</feature>
<dbReference type="PANTHER" id="PTHR10414:SF37">
    <property type="entry name" value="BB IN A BOXCAR, ISOFORM C"/>
    <property type="match status" value="1"/>
</dbReference>
<organism evidence="7 8">
    <name type="scientific">Blepharisma stoltei</name>
    <dbReference type="NCBI Taxonomy" id="1481888"/>
    <lineage>
        <taxon>Eukaryota</taxon>
        <taxon>Sar</taxon>
        <taxon>Alveolata</taxon>
        <taxon>Ciliophora</taxon>
        <taxon>Postciliodesmatophora</taxon>
        <taxon>Heterotrichea</taxon>
        <taxon>Heterotrichida</taxon>
        <taxon>Blepharismidae</taxon>
        <taxon>Blepharisma</taxon>
    </lineage>
</organism>
<feature type="transmembrane region" description="Helical" evidence="6">
    <location>
        <begin position="244"/>
        <end position="264"/>
    </location>
</feature>
<keyword evidence="4 6" id="KW-0472">Membrane</keyword>
<dbReference type="GO" id="GO:0016020">
    <property type="term" value="C:membrane"/>
    <property type="evidence" value="ECO:0007669"/>
    <property type="project" value="UniProtKB-SubCell"/>
</dbReference>
<evidence type="ECO:0000256" key="5">
    <source>
        <dbReference type="RuleBase" id="RU003750"/>
    </source>
</evidence>
<dbReference type="PIRSF" id="PIRSF015665">
    <property type="entry name" value="CHOPT"/>
    <property type="match status" value="1"/>
</dbReference>
<reference evidence="7" key="1">
    <citation type="submission" date="2021-09" db="EMBL/GenBank/DDBJ databases">
        <authorList>
            <consortium name="AG Swart"/>
            <person name="Singh M."/>
            <person name="Singh A."/>
            <person name="Seah K."/>
            <person name="Emmerich C."/>
        </authorList>
    </citation>
    <scope>NUCLEOTIDE SEQUENCE</scope>
    <source>
        <strain evidence="7">ATCC30299</strain>
    </source>
</reference>
<dbReference type="PROSITE" id="PS00379">
    <property type="entry name" value="CDP_ALCOHOL_P_TRANSF"/>
    <property type="match status" value="1"/>
</dbReference>
<dbReference type="GO" id="GO:0016780">
    <property type="term" value="F:phosphotransferase activity, for other substituted phosphate groups"/>
    <property type="evidence" value="ECO:0007669"/>
    <property type="project" value="InterPro"/>
</dbReference>
<feature type="transmembrane region" description="Helical" evidence="6">
    <location>
        <begin position="329"/>
        <end position="354"/>
    </location>
</feature>
<keyword evidence="3 5" id="KW-0808">Transferase</keyword>
<evidence type="ECO:0000256" key="6">
    <source>
        <dbReference type="SAM" id="Phobius"/>
    </source>
</evidence>
<feature type="transmembrane region" description="Helical" evidence="6">
    <location>
        <begin position="270"/>
        <end position="293"/>
    </location>
</feature>
<comment type="similarity">
    <text evidence="2 5">Belongs to the CDP-alcohol phosphatidyltransferase class-I family.</text>
</comment>
<dbReference type="InterPro" id="IPR043130">
    <property type="entry name" value="CDP-OH_PTrfase_TM_dom"/>
</dbReference>
<evidence type="ECO:0000256" key="3">
    <source>
        <dbReference type="ARBA" id="ARBA00022679"/>
    </source>
</evidence>
<evidence type="ECO:0000256" key="4">
    <source>
        <dbReference type="ARBA" id="ARBA00023136"/>
    </source>
</evidence>
<dbReference type="InterPro" id="IPR014472">
    <property type="entry name" value="CHOPT"/>
</dbReference>
<dbReference type="Gene3D" id="1.20.120.1760">
    <property type="match status" value="1"/>
</dbReference>
<dbReference type="AlphaFoldDB" id="A0AAU9JTZ4"/>
<feature type="transmembrane region" description="Helical" evidence="6">
    <location>
        <begin position="182"/>
        <end position="201"/>
    </location>
</feature>
<comment type="caution">
    <text evidence="7">The sequence shown here is derived from an EMBL/GenBank/DDBJ whole genome shotgun (WGS) entry which is preliminary data.</text>
</comment>
<evidence type="ECO:0000313" key="8">
    <source>
        <dbReference type="Proteomes" id="UP001162131"/>
    </source>
</evidence>
<dbReference type="EMBL" id="CAJZBQ010000046">
    <property type="protein sequence ID" value="CAG9328398.1"/>
    <property type="molecule type" value="Genomic_DNA"/>
</dbReference>
<evidence type="ECO:0000256" key="2">
    <source>
        <dbReference type="ARBA" id="ARBA00010441"/>
    </source>
</evidence>
<keyword evidence="8" id="KW-1185">Reference proteome</keyword>
<dbReference type="InterPro" id="IPR048254">
    <property type="entry name" value="CDP_ALCOHOL_P_TRANSF_CS"/>
</dbReference>
<comment type="subcellular location">
    <subcellularLocation>
        <location evidence="1">Membrane</location>
    </subcellularLocation>
</comment>